<gene>
    <name evidence="3" type="ORF">S40285_10269</name>
</gene>
<feature type="compositionally biased region" description="Low complexity" evidence="1">
    <location>
        <begin position="43"/>
        <end position="59"/>
    </location>
</feature>
<feature type="signal peptide" evidence="2">
    <location>
        <begin position="1"/>
        <end position="20"/>
    </location>
</feature>
<dbReference type="EMBL" id="KL660780">
    <property type="protein sequence ID" value="KFA62721.1"/>
    <property type="molecule type" value="Genomic_DNA"/>
</dbReference>
<proteinExistence type="predicted"/>
<feature type="region of interest" description="Disordered" evidence="1">
    <location>
        <begin position="43"/>
        <end position="71"/>
    </location>
</feature>
<feature type="chain" id="PRO_5001779320" evidence="2">
    <location>
        <begin position="21"/>
        <end position="180"/>
    </location>
</feature>
<name>A0A084QFI6_STAC4</name>
<dbReference type="AlphaFoldDB" id="A0A084QFI6"/>
<organism evidence="3 4">
    <name type="scientific">Stachybotrys chlorohalonatus (strain IBT 40285)</name>
    <dbReference type="NCBI Taxonomy" id="1283841"/>
    <lineage>
        <taxon>Eukaryota</taxon>
        <taxon>Fungi</taxon>
        <taxon>Dikarya</taxon>
        <taxon>Ascomycota</taxon>
        <taxon>Pezizomycotina</taxon>
        <taxon>Sordariomycetes</taxon>
        <taxon>Hypocreomycetidae</taxon>
        <taxon>Hypocreales</taxon>
        <taxon>Stachybotryaceae</taxon>
        <taxon>Stachybotrys</taxon>
    </lineage>
</organism>
<reference evidence="3 4" key="1">
    <citation type="journal article" date="2014" name="BMC Genomics">
        <title>Comparative genome sequencing reveals chemotype-specific gene clusters in the toxigenic black mold Stachybotrys.</title>
        <authorList>
            <person name="Semeiks J."/>
            <person name="Borek D."/>
            <person name="Otwinowski Z."/>
            <person name="Grishin N.V."/>
        </authorList>
    </citation>
    <scope>NUCLEOTIDE SEQUENCE [LARGE SCALE GENOMIC DNA]</scope>
    <source>
        <strain evidence="3 4">IBT 40285</strain>
    </source>
</reference>
<evidence type="ECO:0000256" key="1">
    <source>
        <dbReference type="SAM" id="MobiDB-lite"/>
    </source>
</evidence>
<evidence type="ECO:0000313" key="3">
    <source>
        <dbReference type="EMBL" id="KFA62721.1"/>
    </source>
</evidence>
<keyword evidence="4" id="KW-1185">Reference proteome</keyword>
<dbReference type="InParanoid" id="A0A084QFI6"/>
<dbReference type="OrthoDB" id="10464365at2759"/>
<keyword evidence="2" id="KW-0732">Signal</keyword>
<sequence>MSFRKLAIIAALVTSAIVEAAIITPTGTGIRGSSDALAFAGTTYTSSSSESPPRYSNSTTTSPQPTAGAGNTTISALTPAASKLPVALNGTLANSTVAAAGCVTTITAPPDPCPTDATVYVYPATSTAYVAVECGSCTAVEVVTEPMVRCAVPRGQVVVTQANPTTTFSPACFAFAVAFF</sequence>
<accession>A0A084QFI6</accession>
<dbReference type="Proteomes" id="UP000028524">
    <property type="component" value="Unassembled WGS sequence"/>
</dbReference>
<evidence type="ECO:0000313" key="4">
    <source>
        <dbReference type="Proteomes" id="UP000028524"/>
    </source>
</evidence>
<evidence type="ECO:0000256" key="2">
    <source>
        <dbReference type="SAM" id="SignalP"/>
    </source>
</evidence>
<dbReference type="HOGENOM" id="CLU_1497179_0_0_1"/>
<feature type="compositionally biased region" description="Polar residues" evidence="1">
    <location>
        <begin position="60"/>
        <end position="71"/>
    </location>
</feature>
<protein>
    <submittedName>
        <fullName evidence="3">Uncharacterized protein</fullName>
    </submittedName>
</protein>